<dbReference type="CDD" id="cd00483">
    <property type="entry name" value="HPPK"/>
    <property type="match status" value="1"/>
</dbReference>
<feature type="domain" description="7,8-dihydro-6-hydroxymethylpterin-pyrophosphokinase" evidence="13">
    <location>
        <begin position="92"/>
        <end position="103"/>
    </location>
</feature>
<dbReference type="NCBIfam" id="TIGR01498">
    <property type="entry name" value="folK"/>
    <property type="match status" value="1"/>
</dbReference>
<keyword evidence="7 14" id="KW-0418">Kinase</keyword>
<accession>A0A7L9WVX2</accession>
<dbReference type="EMBL" id="CP045201">
    <property type="protein sequence ID" value="QOL83220.1"/>
    <property type="molecule type" value="Genomic_DNA"/>
</dbReference>
<dbReference type="UniPathway" id="UPA00077">
    <property type="reaction ID" value="UER00155"/>
</dbReference>
<dbReference type="InterPro" id="IPR035907">
    <property type="entry name" value="Hppk_sf"/>
</dbReference>
<keyword evidence="9" id="KW-0289">Folate biosynthesis</keyword>
<reference evidence="14 15" key="1">
    <citation type="submission" date="2019-10" db="EMBL/GenBank/DDBJ databases">
        <title>Pseudopuniceibacterium sp. HQ09 islated from Antarctica.</title>
        <authorList>
            <person name="Liao L."/>
            <person name="Su S."/>
            <person name="Chen B."/>
            <person name="Yu Y."/>
        </authorList>
    </citation>
    <scope>NUCLEOTIDE SEQUENCE [LARGE SCALE GENOMIC DNA]</scope>
    <source>
        <strain evidence="14 15">HQ09</strain>
    </source>
</reference>
<sequence>MTRSYLIAIGGNLNSDAMSPAEMVQSAVEKLRQGPGALGRVSRFFRTPAFPAGAGPDFVNAALELSSDEAPEQLMARLHDIEQSFGRVRATRWGPRSLDLDLVAGDDLVLPDVATQAQWRALPTERQSIDIPDRLILPHPRVQDRAFVLVPLCDVAPQWMHPLLGLTVAQMCENLPQSDRDCVVALPESACQ</sequence>
<evidence type="ECO:0000256" key="9">
    <source>
        <dbReference type="ARBA" id="ARBA00022909"/>
    </source>
</evidence>
<dbReference type="PANTHER" id="PTHR43071">
    <property type="entry name" value="2-AMINO-4-HYDROXY-6-HYDROXYMETHYLDIHYDROPTERIDINE PYROPHOSPHOKINASE"/>
    <property type="match status" value="1"/>
</dbReference>
<evidence type="ECO:0000256" key="5">
    <source>
        <dbReference type="ARBA" id="ARBA00022679"/>
    </source>
</evidence>
<evidence type="ECO:0000313" key="15">
    <source>
        <dbReference type="Proteomes" id="UP000594118"/>
    </source>
</evidence>
<comment type="similarity">
    <text evidence="2">Belongs to the HPPK family.</text>
</comment>
<dbReference type="GO" id="GO:0005524">
    <property type="term" value="F:ATP binding"/>
    <property type="evidence" value="ECO:0007669"/>
    <property type="project" value="UniProtKB-KW"/>
</dbReference>
<gene>
    <name evidence="14" type="primary">folK</name>
    <name evidence="14" type="ORF">F3W81_13760</name>
</gene>
<comment type="pathway">
    <text evidence="1">Cofactor biosynthesis; tetrahydrofolate biosynthesis; 2-amino-4-hydroxy-6-hydroxymethyl-7,8-dihydropteridine diphosphate from 7,8-dihydroneopterin triphosphate: step 4/4.</text>
</comment>
<dbReference type="GO" id="GO:0003848">
    <property type="term" value="F:2-amino-4-hydroxy-6-hydroxymethyldihydropteridine diphosphokinase activity"/>
    <property type="evidence" value="ECO:0007669"/>
    <property type="project" value="UniProtKB-EC"/>
</dbReference>
<evidence type="ECO:0000256" key="2">
    <source>
        <dbReference type="ARBA" id="ARBA00005810"/>
    </source>
</evidence>
<evidence type="ECO:0000256" key="12">
    <source>
        <dbReference type="ARBA" id="ARBA00033413"/>
    </source>
</evidence>
<dbReference type="Proteomes" id="UP000594118">
    <property type="component" value="Chromosome"/>
</dbReference>
<dbReference type="PANTHER" id="PTHR43071:SF1">
    <property type="entry name" value="2-AMINO-4-HYDROXY-6-HYDROXYMETHYLDIHYDROPTERIDINE PYROPHOSPHOKINASE"/>
    <property type="match status" value="1"/>
</dbReference>
<dbReference type="GO" id="GO:0046656">
    <property type="term" value="P:folic acid biosynthetic process"/>
    <property type="evidence" value="ECO:0007669"/>
    <property type="project" value="UniProtKB-KW"/>
</dbReference>
<dbReference type="GO" id="GO:0046654">
    <property type="term" value="P:tetrahydrofolate biosynthetic process"/>
    <property type="evidence" value="ECO:0007669"/>
    <property type="project" value="UniProtKB-UniPathway"/>
</dbReference>
<dbReference type="AlphaFoldDB" id="A0A7L9WVX2"/>
<dbReference type="PROSITE" id="PS00794">
    <property type="entry name" value="HPPK"/>
    <property type="match status" value="1"/>
</dbReference>
<dbReference type="Pfam" id="PF01288">
    <property type="entry name" value="HPPK"/>
    <property type="match status" value="1"/>
</dbReference>
<dbReference type="InterPro" id="IPR000550">
    <property type="entry name" value="Hppk"/>
</dbReference>
<comment type="function">
    <text evidence="10">Catalyzes the transfer of pyrophosphate from adenosine triphosphate (ATP) to 6-hydroxymethyl-7,8-dihydropterin, an enzymatic step in folate biosynthesis pathway.</text>
</comment>
<evidence type="ECO:0000256" key="7">
    <source>
        <dbReference type="ARBA" id="ARBA00022777"/>
    </source>
</evidence>
<keyword evidence="15" id="KW-1185">Reference proteome</keyword>
<evidence type="ECO:0000259" key="13">
    <source>
        <dbReference type="PROSITE" id="PS00794"/>
    </source>
</evidence>
<organism evidence="14 15">
    <name type="scientific">Pseudooceanicola spongiae</name>
    <dbReference type="NCBI Taxonomy" id="2613965"/>
    <lineage>
        <taxon>Bacteria</taxon>
        <taxon>Pseudomonadati</taxon>
        <taxon>Pseudomonadota</taxon>
        <taxon>Alphaproteobacteria</taxon>
        <taxon>Rhodobacterales</taxon>
        <taxon>Paracoccaceae</taxon>
        <taxon>Pseudooceanicola</taxon>
    </lineage>
</organism>
<evidence type="ECO:0000256" key="1">
    <source>
        <dbReference type="ARBA" id="ARBA00005051"/>
    </source>
</evidence>
<keyword evidence="6" id="KW-0547">Nucleotide-binding</keyword>
<evidence type="ECO:0000256" key="8">
    <source>
        <dbReference type="ARBA" id="ARBA00022840"/>
    </source>
</evidence>
<evidence type="ECO:0000256" key="10">
    <source>
        <dbReference type="ARBA" id="ARBA00029409"/>
    </source>
</evidence>
<dbReference type="EC" id="2.7.6.3" evidence="3"/>
<keyword evidence="8" id="KW-0067">ATP-binding</keyword>
<protein>
    <recommendedName>
        <fullName evidence="4">2-amino-4-hydroxy-6-hydroxymethyldihydropteridine pyrophosphokinase</fullName>
        <ecNumber evidence="3">2.7.6.3</ecNumber>
    </recommendedName>
    <alternativeName>
        <fullName evidence="11">6-hydroxymethyl-7,8-dihydropterin pyrophosphokinase</fullName>
    </alternativeName>
    <alternativeName>
        <fullName evidence="12">7,8-dihydro-6-hydroxymethylpterin-pyrophosphokinase</fullName>
    </alternativeName>
</protein>
<evidence type="ECO:0000256" key="3">
    <source>
        <dbReference type="ARBA" id="ARBA00013253"/>
    </source>
</evidence>
<evidence type="ECO:0000256" key="4">
    <source>
        <dbReference type="ARBA" id="ARBA00016218"/>
    </source>
</evidence>
<proteinExistence type="inferred from homology"/>
<keyword evidence="5 14" id="KW-0808">Transferase</keyword>
<dbReference type="SUPFAM" id="SSF55083">
    <property type="entry name" value="6-hydroxymethyl-7,8-dihydropterin pyrophosphokinase, HPPK"/>
    <property type="match status" value="1"/>
</dbReference>
<name>A0A7L9WVX2_9RHOB</name>
<dbReference type="KEGG" id="pshq:F3W81_13760"/>
<evidence type="ECO:0000313" key="14">
    <source>
        <dbReference type="EMBL" id="QOL83220.1"/>
    </source>
</evidence>
<evidence type="ECO:0000256" key="11">
    <source>
        <dbReference type="ARBA" id="ARBA00029766"/>
    </source>
</evidence>
<dbReference type="Gene3D" id="3.30.70.560">
    <property type="entry name" value="7,8-Dihydro-6-hydroxymethylpterin-pyrophosphokinase HPPK"/>
    <property type="match status" value="1"/>
</dbReference>
<evidence type="ECO:0000256" key="6">
    <source>
        <dbReference type="ARBA" id="ARBA00022741"/>
    </source>
</evidence>
<dbReference type="GO" id="GO:0016301">
    <property type="term" value="F:kinase activity"/>
    <property type="evidence" value="ECO:0007669"/>
    <property type="project" value="UniProtKB-KW"/>
</dbReference>